<dbReference type="Pfam" id="PF03631">
    <property type="entry name" value="Virul_fac_BrkB"/>
    <property type="match status" value="1"/>
</dbReference>
<sequence>MIKIQRDQVRAFALFLWQRFYADRCPQTAGALAYTTLFSLVPLTAAILGILSAFPVFERWRAGLTDFVFDNFVPAAGKTVQAYLTTFAENASQATAVGIVVLIVSAISLMMSIEDAFNRIWRVATARPAASRFLMYWTALSFGPLLLVTAMALSSYLFALPLLEQAEAGLGLKTQFLSFLPFAIVWVSLVGCYLIIPNRAVRFRDAAVSALLAALLFEGAKRGFASYLGSLTSYEKVYGTLAVIPIFMVWLYLSWLIVLLGASVCAAISAFEYRRAEETLAPGHEFLGLLCVMNHFADAQRAGVGLRTEDLRERERFLTDDLLQRYLADLHVAGMVQRTENGEWVLARSLESVCLFDLYETGLYRLPLELTRRDAARCELPPAVTALVQNMAGDLRDSLGVRLSEIFVATDRSVTIDESKPAEPA</sequence>
<accession>A0A9X4BJN9</accession>
<evidence type="ECO:0000256" key="6">
    <source>
        <dbReference type="ARBA" id="ARBA00023136"/>
    </source>
</evidence>
<dbReference type="InterPro" id="IPR023679">
    <property type="entry name" value="UPF0761_bac"/>
</dbReference>
<dbReference type="NCBIfam" id="TIGR00765">
    <property type="entry name" value="yihY_not_rbn"/>
    <property type="match status" value="1"/>
</dbReference>
<feature type="transmembrane region" description="Helical" evidence="7">
    <location>
        <begin position="179"/>
        <end position="196"/>
    </location>
</feature>
<dbReference type="HAMAP" id="MF_00672">
    <property type="entry name" value="UPF0761"/>
    <property type="match status" value="1"/>
</dbReference>
<gene>
    <name evidence="8" type="ORF">OD750_020215</name>
</gene>
<dbReference type="PANTHER" id="PTHR30213">
    <property type="entry name" value="INNER MEMBRANE PROTEIN YHJD"/>
    <property type="match status" value="1"/>
</dbReference>
<dbReference type="RefSeq" id="WP_263540882.1">
    <property type="nucleotide sequence ID" value="NZ_JAOVZO020000019.1"/>
</dbReference>
<evidence type="ECO:0000256" key="3">
    <source>
        <dbReference type="ARBA" id="ARBA00022519"/>
    </source>
</evidence>
<comment type="caution">
    <text evidence="7">Lacks conserved residue(s) required for the propagation of feature annotation.</text>
</comment>
<feature type="transmembrane region" description="Helical" evidence="7">
    <location>
        <begin position="31"/>
        <end position="57"/>
    </location>
</feature>
<evidence type="ECO:0000313" key="8">
    <source>
        <dbReference type="EMBL" id="MDC8014878.1"/>
    </source>
</evidence>
<evidence type="ECO:0000313" key="9">
    <source>
        <dbReference type="Proteomes" id="UP001139971"/>
    </source>
</evidence>
<evidence type="ECO:0000256" key="4">
    <source>
        <dbReference type="ARBA" id="ARBA00022692"/>
    </source>
</evidence>
<keyword evidence="9" id="KW-1185">Reference proteome</keyword>
<organism evidence="8 9">
    <name type="scientific">Tahibacter soli</name>
    <dbReference type="NCBI Taxonomy" id="2983605"/>
    <lineage>
        <taxon>Bacteria</taxon>
        <taxon>Pseudomonadati</taxon>
        <taxon>Pseudomonadota</taxon>
        <taxon>Gammaproteobacteria</taxon>
        <taxon>Lysobacterales</taxon>
        <taxon>Rhodanobacteraceae</taxon>
        <taxon>Tahibacter</taxon>
    </lineage>
</organism>
<keyword evidence="5 7" id="KW-1133">Transmembrane helix</keyword>
<reference evidence="8" key="1">
    <citation type="submission" date="2023-02" db="EMBL/GenBank/DDBJ databases">
        <title>Tahibacter soli sp. nov. isolated from soil.</title>
        <authorList>
            <person name="Baek J.H."/>
            <person name="Lee J.K."/>
            <person name="Choi D.G."/>
            <person name="Jeon C.O."/>
        </authorList>
    </citation>
    <scope>NUCLEOTIDE SEQUENCE</scope>
    <source>
        <strain evidence="8">BL</strain>
    </source>
</reference>
<comment type="subcellular location">
    <subcellularLocation>
        <location evidence="1 7">Cell membrane</location>
        <topology evidence="1 7">Multi-pass membrane protein</topology>
    </subcellularLocation>
</comment>
<feature type="transmembrane region" description="Helical" evidence="7">
    <location>
        <begin position="134"/>
        <end position="159"/>
    </location>
</feature>
<dbReference type="PANTHER" id="PTHR30213:SF0">
    <property type="entry name" value="UPF0761 MEMBRANE PROTEIN YIHY"/>
    <property type="match status" value="1"/>
</dbReference>
<keyword evidence="2 7" id="KW-1003">Cell membrane</keyword>
<dbReference type="EMBL" id="JAOVZO020000019">
    <property type="protein sequence ID" value="MDC8014878.1"/>
    <property type="molecule type" value="Genomic_DNA"/>
</dbReference>
<comment type="caution">
    <text evidence="8">The sequence shown here is derived from an EMBL/GenBank/DDBJ whole genome shotgun (WGS) entry which is preliminary data.</text>
</comment>
<keyword evidence="4 7" id="KW-0812">Transmembrane</keyword>
<keyword evidence="3" id="KW-0997">Cell inner membrane</keyword>
<comment type="similarity">
    <text evidence="7">Belongs to the UPF0761 family.</text>
</comment>
<name>A0A9X4BJN9_9GAMM</name>
<evidence type="ECO:0000256" key="1">
    <source>
        <dbReference type="ARBA" id="ARBA00004651"/>
    </source>
</evidence>
<evidence type="ECO:0000256" key="2">
    <source>
        <dbReference type="ARBA" id="ARBA00022475"/>
    </source>
</evidence>
<dbReference type="Proteomes" id="UP001139971">
    <property type="component" value="Unassembled WGS sequence"/>
</dbReference>
<evidence type="ECO:0000256" key="7">
    <source>
        <dbReference type="HAMAP-Rule" id="MF_00672"/>
    </source>
</evidence>
<dbReference type="AlphaFoldDB" id="A0A9X4BJN9"/>
<evidence type="ECO:0000256" key="5">
    <source>
        <dbReference type="ARBA" id="ARBA00022989"/>
    </source>
</evidence>
<protein>
    <recommendedName>
        <fullName evidence="7">UPF0761 membrane protein OD750_020215</fullName>
    </recommendedName>
</protein>
<feature type="transmembrane region" description="Helical" evidence="7">
    <location>
        <begin position="94"/>
        <end position="113"/>
    </location>
</feature>
<dbReference type="InterPro" id="IPR017039">
    <property type="entry name" value="Virul_fac_BrkB"/>
</dbReference>
<keyword evidence="6 7" id="KW-0472">Membrane</keyword>
<proteinExistence type="inferred from homology"/>
<dbReference type="GO" id="GO:0005886">
    <property type="term" value="C:plasma membrane"/>
    <property type="evidence" value="ECO:0007669"/>
    <property type="project" value="UniProtKB-SubCell"/>
</dbReference>